<proteinExistence type="predicted"/>
<sequence length="704" mass="79756">MAGLQVPNISMPDSGLTPSADTGERGPLATSSPMVVSPAKPPQHFVPSQGSVRGTCTSSMCRYLAQQLRSHIDATKNPCEDFYGYVCGKFRAHHRMSEISFEKERSSIRFLDHAEVPPSNQTAAQKAAGLYQACVSFVEGDRTETGDLVTWMTSLGLELKNDSRLEAFDPVEMIVRCSLDLGVPAILSFELHQRYFLQGKRGMKIAFSRQEHKWLKDRLQTSDSRNINHYLVLLHRYSTDDGGDKKRASRFLELEKELFAIAELQIFPKGGGSLIPVREFGGITKPYITSGEIVTETTAMSMIEYTNNTYGMTSLVYIEPHVLKFIATLLSDKYVGKKGLQYLVAWSVFKHLVDYTVPRLLRGTESPSYACYEHVGKAMRLALMSPYFQEAVKPETLNEVDTMFSNIRTAYREAFEKSSWVKGRDRNVALRKLANMRSFIGSPGEYLEPSYLEELYIRIPFLIGQGHFPDAPPDRLFPTWIKAVSLSCRQKWADQATHLYNDSIVRAHYRHSINSVVIPTGIISRPFFYDGGPPSLNYGGLGTVVGHEITHAYGIRGITQDDTGTKRQWVSAEFTREYTKRALCLRRSYKKSMRHRARQDVLKEELDTEELSALVGATVSYKAFSSLPKGQRRLTLVGLNITAEHLFFISYCTPLCTEYGLRNYRHAPYRSRCIVPFMNMPQFSQVFGCVEGERMNPKKKCSFW</sequence>
<accession>A0ACB7SH79</accession>
<dbReference type="EMBL" id="CM023484">
    <property type="protein sequence ID" value="KAH6933920.1"/>
    <property type="molecule type" value="Genomic_DNA"/>
</dbReference>
<dbReference type="Proteomes" id="UP000821845">
    <property type="component" value="Chromosome 4"/>
</dbReference>
<evidence type="ECO:0000313" key="2">
    <source>
        <dbReference type="Proteomes" id="UP000821845"/>
    </source>
</evidence>
<reference evidence="1" key="1">
    <citation type="submission" date="2020-05" db="EMBL/GenBank/DDBJ databases">
        <title>Large-scale comparative analyses of tick genomes elucidate their genetic diversity and vector capacities.</title>
        <authorList>
            <person name="Jia N."/>
            <person name="Wang J."/>
            <person name="Shi W."/>
            <person name="Du L."/>
            <person name="Sun Y."/>
            <person name="Zhan W."/>
            <person name="Jiang J."/>
            <person name="Wang Q."/>
            <person name="Zhang B."/>
            <person name="Ji P."/>
            <person name="Sakyi L.B."/>
            <person name="Cui X."/>
            <person name="Yuan T."/>
            <person name="Jiang B."/>
            <person name="Yang W."/>
            <person name="Lam T.T.-Y."/>
            <person name="Chang Q."/>
            <person name="Ding S."/>
            <person name="Wang X."/>
            <person name="Zhu J."/>
            <person name="Ruan X."/>
            <person name="Zhao L."/>
            <person name="Wei J."/>
            <person name="Que T."/>
            <person name="Du C."/>
            <person name="Cheng J."/>
            <person name="Dai P."/>
            <person name="Han X."/>
            <person name="Huang E."/>
            <person name="Gao Y."/>
            <person name="Liu J."/>
            <person name="Shao H."/>
            <person name="Ye R."/>
            <person name="Li L."/>
            <person name="Wei W."/>
            <person name="Wang X."/>
            <person name="Wang C."/>
            <person name="Yang T."/>
            <person name="Huo Q."/>
            <person name="Li W."/>
            <person name="Guo W."/>
            <person name="Chen H."/>
            <person name="Zhou L."/>
            <person name="Ni X."/>
            <person name="Tian J."/>
            <person name="Zhou Y."/>
            <person name="Sheng Y."/>
            <person name="Liu T."/>
            <person name="Pan Y."/>
            <person name="Xia L."/>
            <person name="Li J."/>
            <person name="Zhao F."/>
            <person name="Cao W."/>
        </authorList>
    </citation>
    <scope>NUCLEOTIDE SEQUENCE</scope>
    <source>
        <strain evidence="1">Hyas-2018</strain>
    </source>
</reference>
<protein>
    <submittedName>
        <fullName evidence="1">Uncharacterized protein</fullName>
    </submittedName>
</protein>
<evidence type="ECO:0000313" key="1">
    <source>
        <dbReference type="EMBL" id="KAH6933920.1"/>
    </source>
</evidence>
<gene>
    <name evidence="1" type="ORF">HPB50_018842</name>
</gene>
<comment type="caution">
    <text evidence="1">The sequence shown here is derived from an EMBL/GenBank/DDBJ whole genome shotgun (WGS) entry which is preliminary data.</text>
</comment>
<keyword evidence="2" id="KW-1185">Reference proteome</keyword>
<organism evidence="1 2">
    <name type="scientific">Hyalomma asiaticum</name>
    <name type="common">Tick</name>
    <dbReference type="NCBI Taxonomy" id="266040"/>
    <lineage>
        <taxon>Eukaryota</taxon>
        <taxon>Metazoa</taxon>
        <taxon>Ecdysozoa</taxon>
        <taxon>Arthropoda</taxon>
        <taxon>Chelicerata</taxon>
        <taxon>Arachnida</taxon>
        <taxon>Acari</taxon>
        <taxon>Parasitiformes</taxon>
        <taxon>Ixodida</taxon>
        <taxon>Ixodoidea</taxon>
        <taxon>Ixodidae</taxon>
        <taxon>Hyalomminae</taxon>
        <taxon>Hyalomma</taxon>
    </lineage>
</organism>
<name>A0ACB7SH79_HYAAI</name>